<dbReference type="RefSeq" id="WP_184016889.1">
    <property type="nucleotide sequence ID" value="NZ_JACIJC010000002.1"/>
</dbReference>
<feature type="transmembrane region" description="Helical" evidence="1">
    <location>
        <begin position="31"/>
        <end position="52"/>
    </location>
</feature>
<keyword evidence="3" id="KW-1185">Reference proteome</keyword>
<accession>A0A7W9AHE3</accession>
<reference evidence="2 3" key="1">
    <citation type="submission" date="2020-08" db="EMBL/GenBank/DDBJ databases">
        <title>Genomic Encyclopedia of Type Strains, Phase IV (KMG-IV): sequencing the most valuable type-strain genomes for metagenomic binning, comparative biology and taxonomic classification.</title>
        <authorList>
            <person name="Goeker M."/>
        </authorList>
    </citation>
    <scope>NUCLEOTIDE SEQUENCE [LARGE SCALE GENOMIC DNA]</scope>
    <source>
        <strain evidence="2 3">DSM 25079</strain>
    </source>
</reference>
<protein>
    <submittedName>
        <fullName evidence="2">Uncharacterized protein</fullName>
    </submittedName>
</protein>
<name>A0A7W9AHE3_9SPHN</name>
<dbReference type="EMBL" id="JACIJC010000002">
    <property type="protein sequence ID" value="MBB5685509.1"/>
    <property type="molecule type" value="Genomic_DNA"/>
</dbReference>
<keyword evidence="1" id="KW-1133">Transmembrane helix</keyword>
<evidence type="ECO:0000313" key="3">
    <source>
        <dbReference type="Proteomes" id="UP000549617"/>
    </source>
</evidence>
<organism evidence="2 3">
    <name type="scientific">Sphingobium boeckii</name>
    <dbReference type="NCBI Taxonomy" id="1082345"/>
    <lineage>
        <taxon>Bacteria</taxon>
        <taxon>Pseudomonadati</taxon>
        <taxon>Pseudomonadota</taxon>
        <taxon>Alphaproteobacteria</taxon>
        <taxon>Sphingomonadales</taxon>
        <taxon>Sphingomonadaceae</taxon>
        <taxon>Sphingobium</taxon>
    </lineage>
</organism>
<keyword evidence="1" id="KW-0812">Transmembrane</keyword>
<proteinExistence type="predicted"/>
<dbReference type="AlphaFoldDB" id="A0A7W9AHE3"/>
<gene>
    <name evidence="2" type="ORF">FHS49_001517</name>
</gene>
<evidence type="ECO:0000313" key="2">
    <source>
        <dbReference type="EMBL" id="MBB5685509.1"/>
    </source>
</evidence>
<evidence type="ECO:0000256" key="1">
    <source>
        <dbReference type="SAM" id="Phobius"/>
    </source>
</evidence>
<dbReference type="Proteomes" id="UP000549617">
    <property type="component" value="Unassembled WGS sequence"/>
</dbReference>
<keyword evidence="1" id="KW-0472">Membrane</keyword>
<sequence>MAGSSAAIALFASFADWRRNRRRDPDKVGFMPWSFITVMGVLCALMLAGAALKIH</sequence>
<comment type="caution">
    <text evidence="2">The sequence shown here is derived from an EMBL/GenBank/DDBJ whole genome shotgun (WGS) entry which is preliminary data.</text>
</comment>